<feature type="compositionally biased region" description="Polar residues" evidence="4">
    <location>
        <begin position="395"/>
        <end position="422"/>
    </location>
</feature>
<proteinExistence type="predicted"/>
<feature type="compositionally biased region" description="Polar residues" evidence="4">
    <location>
        <begin position="142"/>
        <end position="158"/>
    </location>
</feature>
<dbReference type="PANTHER" id="PTHR14095">
    <property type="entry name" value="PHOSPHATASE 2A REGULATORY SUBUNIT-RELATED"/>
    <property type="match status" value="1"/>
</dbReference>
<feature type="region of interest" description="Disordered" evidence="4">
    <location>
        <begin position="142"/>
        <end position="236"/>
    </location>
</feature>
<dbReference type="Proteomes" id="UP000095300">
    <property type="component" value="Unassembled WGS sequence"/>
</dbReference>
<evidence type="ECO:0000256" key="2">
    <source>
        <dbReference type="ARBA" id="ARBA00022837"/>
    </source>
</evidence>
<keyword evidence="1" id="KW-0479">Metal-binding</keyword>
<feature type="region of interest" description="Disordered" evidence="4">
    <location>
        <begin position="552"/>
        <end position="647"/>
    </location>
</feature>
<feature type="compositionally biased region" description="Basic and acidic residues" evidence="4">
    <location>
        <begin position="491"/>
        <end position="501"/>
    </location>
</feature>
<name>A0A1I8NZS2_STOCA</name>
<dbReference type="OrthoDB" id="5586at2759"/>
<evidence type="ECO:0000256" key="4">
    <source>
        <dbReference type="SAM" id="MobiDB-lite"/>
    </source>
</evidence>
<feature type="compositionally biased region" description="Low complexity" evidence="4">
    <location>
        <begin position="661"/>
        <end position="671"/>
    </location>
</feature>
<protein>
    <recommendedName>
        <fullName evidence="5">EF-hand domain-containing protein</fullName>
    </recommendedName>
</protein>
<dbReference type="STRING" id="35570.A0A1I8NZS2"/>
<dbReference type="Gene3D" id="1.10.238.230">
    <property type="match status" value="1"/>
</dbReference>
<dbReference type="GO" id="GO:0005509">
    <property type="term" value="F:calcium ion binding"/>
    <property type="evidence" value="ECO:0007669"/>
    <property type="project" value="InterPro"/>
</dbReference>
<dbReference type="PROSITE" id="PS00018">
    <property type="entry name" value="EF_HAND_1"/>
    <property type="match status" value="1"/>
</dbReference>
<dbReference type="Gene3D" id="1.10.238.220">
    <property type="match status" value="1"/>
</dbReference>
<sequence>MQSSASSPSSTSSTTTTKLTGHHTTKLMQPSKTTGLKTKSALNNNNPSVLLSNGSGVKGHDLQTSLEIEEISKKISEHADALYQTWKSHGIAPTEFLDIYTAEAAAAAAGSITEDVKSTEGLQKLVNSFVIKDKEQRGVKTLNKSAVKTGGSTNSVGKSETKMTATQQRRSRSPSPSAGSTAATSIMGSSSSNALKASLDKPGDSITIKKSTTPSSSTKISGGTSPLKTAQNSTPSYLVNTQKISRLAEPQTGEGDYAKPTTATSAGTTKFKSNKQVQSAVGNESAKLSTASTAKKTPSKPLDLNFEISLDLNLDIPALTLQQTENLQKIKELLQQETNGPNKGASQGTTKIPSVIIEKSPTISTTKAKVKKSAGESSKKSATLLEEVNRKSAGQEPTTSTKVIKTKTLINASETPQQQTTIKKIGNKTKSSPRSSSPIGSTQQPAQDAVDANVMLLKSALDNHQQHHLQHQGQGQLGSINHTPIATVIDKSNRKSDKNRDTTVSSSGSSSNGNTKKRSTSTSSISNSNSGSLSNGDLGIVIASLDNITVTSEPLSKSKSLSGSAKTAESPAHLNQPAENAESVTTVTAPVHTVKKSLTKSSSSSSSSSSPKTSKSAKEKTKETASSSKSKESTHIREPSPTKSSLENLIEATVNEAEAAAAAAAATTEKTPNMEVARSNGSSMLTPTKLKSNRPLTNGSQEKAVKSPFLTRGSVAERVLMFEKCPDVRNSFLNIKRPDRNDAPPKSLLKAKLHATPPPPPPDHTSLQREIRNTKSVYIPRFYFPHGKPQPTIALERTLRGILSAFDTFPNNQVTRDELPQILKICGLPYYWRMPVMVFCQQNNSGLVERQRFVEFWKQMNVYCHDEASRFVYILSRGQRMRSYILPEDMAPLVQDVVDTHPGLAFLKEATEFHSRYVHTVIARIFYNVNRSWTGKITISELKKSDLLEIIALLEEEDDINQIMAFFSYEHFYVIYCKFWELDKDHDLLINQDDLARHSDHALSTRIVERIFSGCVTRSDNKKTPEDEPKMSYTDFVWFLLSEEDKRTPTAIEYWFRCMDIDGDGVLSMYELEYFYEEQQQRMESIGIESLPFEDCLCQMLDMIKPKRRDAITLGDLKNCKMTHVFFDTFFNLEKYLDHEQRDPFASQRDEYSSDWDRFAAQEYELLITEEND</sequence>
<feature type="region of interest" description="Disordered" evidence="4">
    <location>
        <begin position="338"/>
        <end position="447"/>
    </location>
</feature>
<feature type="compositionally biased region" description="Low complexity" evidence="4">
    <location>
        <begin position="432"/>
        <end position="441"/>
    </location>
</feature>
<feature type="compositionally biased region" description="Polar residues" evidence="4">
    <location>
        <begin position="227"/>
        <end position="236"/>
    </location>
</feature>
<dbReference type="VEuPathDB" id="VectorBase:SCAU003566"/>
<dbReference type="InterPro" id="IPR041534">
    <property type="entry name" value="EF-hand_13"/>
</dbReference>
<reference evidence="6" key="1">
    <citation type="submission" date="2020-05" db="UniProtKB">
        <authorList>
            <consortium name="EnsemblMetazoa"/>
        </authorList>
    </citation>
    <scope>IDENTIFICATION</scope>
    <source>
        <strain evidence="6">USDA</strain>
    </source>
</reference>
<dbReference type="GO" id="GO:0019888">
    <property type="term" value="F:protein phosphatase regulator activity"/>
    <property type="evidence" value="ECO:0007669"/>
    <property type="project" value="TreeGrafter"/>
</dbReference>
<feature type="compositionally biased region" description="Low complexity" evidence="4">
    <location>
        <begin position="502"/>
        <end position="535"/>
    </location>
</feature>
<evidence type="ECO:0000256" key="3">
    <source>
        <dbReference type="ARBA" id="ARBA00093310"/>
    </source>
</evidence>
<feature type="compositionally biased region" description="Polar residues" evidence="4">
    <location>
        <begin position="338"/>
        <end position="352"/>
    </location>
</feature>
<dbReference type="InterPro" id="IPR011992">
    <property type="entry name" value="EF-hand-dom_pair"/>
</dbReference>
<feature type="region of interest" description="Disordered" evidence="4">
    <location>
        <begin position="661"/>
        <end position="700"/>
    </location>
</feature>
<evidence type="ECO:0000313" key="6">
    <source>
        <dbReference type="EnsemblMetazoa" id="SCAU003566-PA"/>
    </source>
</evidence>
<feature type="compositionally biased region" description="Low complexity" evidence="4">
    <location>
        <begin position="555"/>
        <end position="564"/>
    </location>
</feature>
<feature type="compositionally biased region" description="Low complexity" evidence="4">
    <location>
        <begin position="164"/>
        <end position="185"/>
    </location>
</feature>
<dbReference type="Pfam" id="PF21161">
    <property type="entry name" value="P2R3B_EF-hand"/>
    <property type="match status" value="1"/>
</dbReference>
<feature type="compositionally biased region" description="Polar residues" evidence="4">
    <location>
        <begin position="186"/>
        <end position="195"/>
    </location>
</feature>
<feature type="region of interest" description="Disordered" evidence="4">
    <location>
        <begin position="736"/>
        <end position="768"/>
    </location>
</feature>
<feature type="region of interest" description="Disordered" evidence="4">
    <location>
        <begin position="489"/>
        <end position="535"/>
    </location>
</feature>
<evidence type="ECO:0000313" key="7">
    <source>
        <dbReference type="Proteomes" id="UP000095300"/>
    </source>
</evidence>
<keyword evidence="2" id="KW-0106">Calcium</keyword>
<accession>A0A1I8NZS2</accession>
<dbReference type="PANTHER" id="PTHR14095:SF0">
    <property type="entry name" value="MIP22305P"/>
    <property type="match status" value="1"/>
</dbReference>
<dbReference type="InterPro" id="IPR048855">
    <property type="entry name" value="P2R3A_B_D_EF-hand"/>
</dbReference>
<comment type="function">
    <text evidence="3">The B regulatory subunit might modulate substrate selectivity and catalytic activity, and might also direct the localization of the catalytic enzyme to a particular subcellular compartment.</text>
</comment>
<dbReference type="FunFam" id="1.10.238.10:FF:000628">
    <property type="entry name" value="Serine/threonine-protein phosphatase 2A regulatory subunit B'' subunit beta"/>
    <property type="match status" value="1"/>
</dbReference>
<feature type="compositionally biased region" description="Polar residues" evidence="4">
    <location>
        <begin position="261"/>
        <end position="296"/>
    </location>
</feature>
<gene>
    <name evidence="6" type="primary">106092328</name>
</gene>
<dbReference type="Pfam" id="PF17958">
    <property type="entry name" value="EF-hand_13"/>
    <property type="match status" value="1"/>
</dbReference>
<keyword evidence="7" id="KW-1185">Reference proteome</keyword>
<dbReference type="FunFam" id="1.10.238.230:FF:000001">
    <property type="entry name" value="Serine/threonine-protein phosphatase 2A regulatory subunit B'' subunit beta"/>
    <property type="match status" value="1"/>
</dbReference>
<feature type="compositionally biased region" description="Low complexity" evidence="4">
    <location>
        <begin position="205"/>
        <end position="226"/>
    </location>
</feature>
<dbReference type="Gene3D" id="1.10.238.10">
    <property type="entry name" value="EF-hand"/>
    <property type="match status" value="1"/>
</dbReference>
<feature type="region of interest" description="Disordered" evidence="4">
    <location>
        <begin position="1"/>
        <end position="56"/>
    </location>
</feature>
<feature type="compositionally biased region" description="Low complexity" evidence="4">
    <location>
        <begin position="40"/>
        <end position="53"/>
    </location>
</feature>
<feature type="domain" description="EF-hand" evidence="5">
    <location>
        <begin position="1047"/>
        <end position="1082"/>
    </location>
</feature>
<dbReference type="Pfam" id="PF13499">
    <property type="entry name" value="EF-hand_7"/>
    <property type="match status" value="1"/>
</dbReference>
<dbReference type="InterPro" id="IPR018247">
    <property type="entry name" value="EF_Hand_1_Ca_BS"/>
</dbReference>
<dbReference type="InterPro" id="IPR002048">
    <property type="entry name" value="EF_hand_dom"/>
</dbReference>
<dbReference type="SUPFAM" id="SSF47473">
    <property type="entry name" value="EF-hand"/>
    <property type="match status" value="2"/>
</dbReference>
<feature type="region of interest" description="Disordered" evidence="4">
    <location>
        <begin position="248"/>
        <end position="301"/>
    </location>
</feature>
<organism evidence="6 7">
    <name type="scientific">Stomoxys calcitrans</name>
    <name type="common">Stable fly</name>
    <name type="synonym">Conops calcitrans</name>
    <dbReference type="NCBI Taxonomy" id="35570"/>
    <lineage>
        <taxon>Eukaryota</taxon>
        <taxon>Metazoa</taxon>
        <taxon>Ecdysozoa</taxon>
        <taxon>Arthropoda</taxon>
        <taxon>Hexapoda</taxon>
        <taxon>Insecta</taxon>
        <taxon>Pterygota</taxon>
        <taxon>Neoptera</taxon>
        <taxon>Endopterygota</taxon>
        <taxon>Diptera</taxon>
        <taxon>Brachycera</taxon>
        <taxon>Muscomorpha</taxon>
        <taxon>Muscoidea</taxon>
        <taxon>Muscidae</taxon>
        <taxon>Stomoxys</taxon>
    </lineage>
</organism>
<dbReference type="GO" id="GO:0000159">
    <property type="term" value="C:protein phosphatase type 2A complex"/>
    <property type="evidence" value="ECO:0007669"/>
    <property type="project" value="TreeGrafter"/>
</dbReference>
<dbReference type="EnsemblMetazoa" id="SCAU003566-RA">
    <property type="protein sequence ID" value="SCAU003566-PA"/>
    <property type="gene ID" value="SCAU003566"/>
</dbReference>
<dbReference type="PROSITE" id="PS50222">
    <property type="entry name" value="EF_HAND_2"/>
    <property type="match status" value="1"/>
</dbReference>
<feature type="compositionally biased region" description="Polar residues" evidence="4">
    <location>
        <begin position="679"/>
        <end position="700"/>
    </location>
</feature>
<feature type="compositionally biased region" description="Low complexity" evidence="4">
    <location>
        <begin position="1"/>
        <end position="19"/>
    </location>
</feature>
<dbReference type="AlphaFoldDB" id="A0A1I8NZS2"/>
<dbReference type="CDD" id="cd21504">
    <property type="entry name" value="PPP2R3A_B-like"/>
    <property type="match status" value="1"/>
</dbReference>
<dbReference type="FunFam" id="1.10.238.220:FF:000001">
    <property type="entry name" value="Serine/threonine-protein phosphatase 2A regulatory subunit B'' subunit alpha"/>
    <property type="match status" value="1"/>
</dbReference>
<evidence type="ECO:0000256" key="1">
    <source>
        <dbReference type="ARBA" id="ARBA00022723"/>
    </source>
</evidence>
<feature type="compositionally biased region" description="Polar residues" evidence="4">
    <location>
        <begin position="26"/>
        <end position="37"/>
    </location>
</feature>
<evidence type="ECO:0000259" key="5">
    <source>
        <dbReference type="PROSITE" id="PS50222"/>
    </source>
</evidence>
<feature type="compositionally biased region" description="Low complexity" evidence="4">
    <location>
        <begin position="599"/>
        <end position="614"/>
    </location>
</feature>
<feature type="compositionally biased region" description="Basic and acidic residues" evidence="4">
    <location>
        <begin position="616"/>
        <end position="640"/>
    </location>
</feature>